<evidence type="ECO:0000313" key="2">
    <source>
        <dbReference type="Proteomes" id="UP001057402"/>
    </source>
</evidence>
<sequence>MTIRAPSFLNLVILILTSLAKSETAGDKWTSDWNFDMLLLSILVECSDYRRMDEHDWYDSLGMDETFEDERDFDQIMADRRAAKVERHTGWSCGQPQAPSTPARSGYAIVSLNKIGRPPRPRDHTDDDPFDMEEDDDEGEFETYKVQGTLREWVIRFEVHRFIAKKFKEFLLTYSKNDQGEPEYVKQINEMVSVIDQITKKCILEVDYKQFIYVHPNIAIWLADAPQPVLEVMEEVAERVIFNLHEKFRNIHRKIYVRITNLPVYDQICNIRQIHLNTMIRIGGVVT</sequence>
<evidence type="ECO:0000313" key="1">
    <source>
        <dbReference type="EMBL" id="KAI4373741.1"/>
    </source>
</evidence>
<gene>
    <name evidence="1" type="ORF">MLD38_011827</name>
</gene>
<reference evidence="2" key="1">
    <citation type="journal article" date="2023" name="Front. Plant Sci.">
        <title>Chromosomal-level genome assembly of Melastoma candidum provides insights into trichome evolution.</title>
        <authorList>
            <person name="Zhong Y."/>
            <person name="Wu W."/>
            <person name="Sun C."/>
            <person name="Zou P."/>
            <person name="Liu Y."/>
            <person name="Dai S."/>
            <person name="Zhou R."/>
        </authorList>
    </citation>
    <scope>NUCLEOTIDE SEQUENCE [LARGE SCALE GENOMIC DNA]</scope>
</reference>
<comment type="caution">
    <text evidence="1">The sequence shown here is derived from an EMBL/GenBank/DDBJ whole genome shotgun (WGS) entry which is preliminary data.</text>
</comment>
<dbReference type="EMBL" id="CM042883">
    <property type="protein sequence ID" value="KAI4373741.1"/>
    <property type="molecule type" value="Genomic_DNA"/>
</dbReference>
<accession>A0ACB9R3R1</accession>
<organism evidence="1 2">
    <name type="scientific">Melastoma candidum</name>
    <dbReference type="NCBI Taxonomy" id="119954"/>
    <lineage>
        <taxon>Eukaryota</taxon>
        <taxon>Viridiplantae</taxon>
        <taxon>Streptophyta</taxon>
        <taxon>Embryophyta</taxon>
        <taxon>Tracheophyta</taxon>
        <taxon>Spermatophyta</taxon>
        <taxon>Magnoliopsida</taxon>
        <taxon>eudicotyledons</taxon>
        <taxon>Gunneridae</taxon>
        <taxon>Pentapetalae</taxon>
        <taxon>rosids</taxon>
        <taxon>malvids</taxon>
        <taxon>Myrtales</taxon>
        <taxon>Melastomataceae</taxon>
        <taxon>Melastomatoideae</taxon>
        <taxon>Melastomateae</taxon>
        <taxon>Melastoma</taxon>
    </lineage>
</organism>
<dbReference type="Proteomes" id="UP001057402">
    <property type="component" value="Chromosome 4"/>
</dbReference>
<protein>
    <submittedName>
        <fullName evidence="1">Uncharacterized protein</fullName>
    </submittedName>
</protein>
<proteinExistence type="predicted"/>
<keyword evidence="2" id="KW-1185">Reference proteome</keyword>
<name>A0ACB9R3R1_9MYRT</name>